<evidence type="ECO:0000313" key="2">
    <source>
        <dbReference type="Proteomes" id="UP001497497"/>
    </source>
</evidence>
<dbReference type="Proteomes" id="UP001497497">
    <property type="component" value="Unassembled WGS sequence"/>
</dbReference>
<reference evidence="1 2" key="1">
    <citation type="submission" date="2024-04" db="EMBL/GenBank/DDBJ databases">
        <authorList>
            <consortium name="Genoscope - CEA"/>
            <person name="William W."/>
        </authorList>
    </citation>
    <scope>NUCLEOTIDE SEQUENCE [LARGE SCALE GENOMIC DNA]</scope>
</reference>
<evidence type="ECO:0000313" key="1">
    <source>
        <dbReference type="EMBL" id="CAL1548147.1"/>
    </source>
</evidence>
<name>A0AAV2ILX6_LYMST</name>
<comment type="caution">
    <text evidence="1">The sequence shown here is derived from an EMBL/GenBank/DDBJ whole genome shotgun (WGS) entry which is preliminary data.</text>
</comment>
<protein>
    <submittedName>
        <fullName evidence="1">Uncharacterized protein</fullName>
    </submittedName>
</protein>
<accession>A0AAV2ILX6</accession>
<keyword evidence="2" id="KW-1185">Reference proteome</keyword>
<proteinExistence type="predicted"/>
<sequence>MVRNYLRGTANYHTSTHTGFGFAAIHDHSLTPVTLGMGEVTAVLNGVHFRTSHNDYDIRRPSNSSKAWLETEPIPPPPVPESVLNMTTVQDQIAEMRQYFLAFQTQNSSLRDYRPFFKPVLCYLEGTWLVNATTAANMDNNEKARTEAYLGSVTATNQPVSSLPTTIIGVDDVTNEPILAQWMYRTLCYPTDDIPTSYFLKVDELAYRYPRNLSLTATSTTRGSHFVLDDKLTEGYRGYSFLDRLVAKIPGLDNTPGILKEKELGLRDVKFADYSGVLNLGYYNRQYADYYDAMGKTIINRGFSDANMFVALTTQPQVAPLLLSQCTSPMKCVTKRRDIKASWMMPLEIVYLTPLLRWNPYAIPFGSPQSVLTASGRTGQTSTNALNGSNEQSFTWTPAEFFTTPTPENPDAADTNPAFKWVMDGQNQTFLMAPSGTRIVLPAIAGVGSVRLRYPIAPIHGEGSSVWKELNALKSHLAMQISKLSQAFN</sequence>
<dbReference type="AlphaFoldDB" id="A0AAV2ILX6"/>
<organism evidence="1 2">
    <name type="scientific">Lymnaea stagnalis</name>
    <name type="common">Great pond snail</name>
    <name type="synonym">Helix stagnalis</name>
    <dbReference type="NCBI Taxonomy" id="6523"/>
    <lineage>
        <taxon>Eukaryota</taxon>
        <taxon>Metazoa</taxon>
        <taxon>Spiralia</taxon>
        <taxon>Lophotrochozoa</taxon>
        <taxon>Mollusca</taxon>
        <taxon>Gastropoda</taxon>
        <taxon>Heterobranchia</taxon>
        <taxon>Euthyneura</taxon>
        <taxon>Panpulmonata</taxon>
        <taxon>Hygrophila</taxon>
        <taxon>Lymnaeoidea</taxon>
        <taxon>Lymnaeidae</taxon>
        <taxon>Lymnaea</taxon>
    </lineage>
</organism>
<dbReference type="EMBL" id="CAXITT010001193">
    <property type="protein sequence ID" value="CAL1548147.1"/>
    <property type="molecule type" value="Genomic_DNA"/>
</dbReference>
<gene>
    <name evidence="1" type="ORF">GSLYS_00021464001</name>
</gene>